<dbReference type="Proteomes" id="UP000237144">
    <property type="component" value="Unassembled WGS sequence"/>
</dbReference>
<reference evidence="2 3" key="1">
    <citation type="journal article" date="2018" name="Front. Microbiol.">
        <title>Prospects for Fungal Bioremediation of Acidic Radioactive Waste Sites: Characterization and Genome Sequence of Rhodotorula taiwanensis MD1149.</title>
        <authorList>
            <person name="Tkavc R."/>
            <person name="Matrosova V.Y."/>
            <person name="Grichenko O.E."/>
            <person name="Gostincar C."/>
            <person name="Volpe R.P."/>
            <person name="Klimenkova P."/>
            <person name="Gaidamakova E.K."/>
            <person name="Zhou C.E."/>
            <person name="Stewart B.J."/>
            <person name="Lyman M.G."/>
            <person name="Malfatti S.A."/>
            <person name="Rubinfeld B."/>
            <person name="Courtot M."/>
            <person name="Singh J."/>
            <person name="Dalgard C.L."/>
            <person name="Hamilton T."/>
            <person name="Frey K.G."/>
            <person name="Gunde-Cimerman N."/>
            <person name="Dugan L."/>
            <person name="Daly M.J."/>
        </authorList>
    </citation>
    <scope>NUCLEOTIDE SEQUENCE [LARGE SCALE GENOMIC DNA]</scope>
    <source>
        <strain evidence="2 3">MD1149</strain>
    </source>
</reference>
<evidence type="ECO:0000259" key="1">
    <source>
        <dbReference type="Pfam" id="PF07969"/>
    </source>
</evidence>
<feature type="domain" description="Amidohydrolase 3" evidence="1">
    <location>
        <begin position="52"/>
        <end position="558"/>
    </location>
</feature>
<proteinExistence type="predicted"/>
<dbReference type="CDD" id="cd01300">
    <property type="entry name" value="YtcJ_like"/>
    <property type="match status" value="1"/>
</dbReference>
<dbReference type="Gene3D" id="3.10.310.70">
    <property type="match status" value="1"/>
</dbReference>
<dbReference type="PANTHER" id="PTHR22642">
    <property type="entry name" value="IMIDAZOLONEPROPIONASE"/>
    <property type="match status" value="1"/>
</dbReference>
<dbReference type="PANTHER" id="PTHR22642:SF20">
    <property type="entry name" value="AMIDOHYDROLASE 3 DOMAIN-CONTAINING PROTEIN"/>
    <property type="match status" value="1"/>
</dbReference>
<dbReference type="AlphaFoldDB" id="A0A2S5BCZ7"/>
<name>A0A2S5BCZ7_9BASI</name>
<dbReference type="Pfam" id="PF07969">
    <property type="entry name" value="Amidohydro_3"/>
    <property type="match status" value="1"/>
</dbReference>
<comment type="caution">
    <text evidence="2">The sequence shown here is derived from an EMBL/GenBank/DDBJ whole genome shotgun (WGS) entry which is preliminary data.</text>
</comment>
<evidence type="ECO:0000313" key="3">
    <source>
        <dbReference type="Proteomes" id="UP000237144"/>
    </source>
</evidence>
<dbReference type="OrthoDB" id="3501663at2759"/>
<dbReference type="InterPro" id="IPR013108">
    <property type="entry name" value="Amidohydro_3"/>
</dbReference>
<dbReference type="STRING" id="741276.A0A2S5BCZ7"/>
<accession>A0A2S5BCZ7</accession>
<dbReference type="SUPFAM" id="SSF51556">
    <property type="entry name" value="Metallo-dependent hydrolases"/>
    <property type="match status" value="1"/>
</dbReference>
<organism evidence="2 3">
    <name type="scientific">Rhodotorula taiwanensis</name>
    <dbReference type="NCBI Taxonomy" id="741276"/>
    <lineage>
        <taxon>Eukaryota</taxon>
        <taxon>Fungi</taxon>
        <taxon>Dikarya</taxon>
        <taxon>Basidiomycota</taxon>
        <taxon>Pucciniomycotina</taxon>
        <taxon>Microbotryomycetes</taxon>
        <taxon>Sporidiobolales</taxon>
        <taxon>Sporidiobolaceae</taxon>
        <taxon>Rhodotorula</taxon>
    </lineage>
</organism>
<dbReference type="Gene3D" id="3.20.20.140">
    <property type="entry name" value="Metal-dependent hydrolases"/>
    <property type="match status" value="1"/>
</dbReference>
<gene>
    <name evidence="2" type="ORF">BMF94_2406</name>
</gene>
<dbReference type="InterPro" id="IPR011059">
    <property type="entry name" value="Metal-dep_hydrolase_composite"/>
</dbReference>
<protein>
    <recommendedName>
        <fullName evidence="1">Amidohydrolase 3 domain-containing protein</fullName>
    </recommendedName>
</protein>
<keyword evidence="3" id="KW-1185">Reference proteome</keyword>
<dbReference type="SUPFAM" id="SSF51338">
    <property type="entry name" value="Composite domain of metallo-dependent hydrolases"/>
    <property type="match status" value="1"/>
</dbReference>
<sequence length="560" mass="60975">MSRLFVNGRIFTAQADRDDFAEALVVDQDGKIAYVGDAATAHERYGKEAASTVDLGGKVVLPGVIDAHAHLGMLGSSVLKADLTHAKSLADIERILVDARRQDPDADRLLGRSWRFDSLVDTDGKQVRPHREFLDRILPGVPVYLDAFDLHSTWCSSAALAEMGVTEATPDPKGGKVERDPNGGISGLLLENAAVELVWAFLAEHQTKEQRIAALDAAFAAYLATGVTGAIDMAMNETDLEALEEYYTTHGHKLPLRVAAHWLVLPAGTEQDCVDRVAVAERHKARLASMAPYLRVVGIKVIVDGVIDACTAHVKEAYADGTRADPIWTYEELLPVVRAADKAGLQVACHAIGNGAVSIALDVLEKTFEENGLRSDRRHRIEHMECIDADDIKRLARLQLTASLQPVHADPAIAPNWHAMLGYDERTHRSFPWDEFRAAGCRIALGTDAPTAPHESMPNLYVATTRRSALEPDLPWPPKLAQLAKYDHTVFTLRDALIGATKGAAHSCHAEREVGVLAPGLSADFAVLSIDPFQKGVEVLARAHEAISQTWVAGEKVFQR</sequence>
<evidence type="ECO:0000313" key="2">
    <source>
        <dbReference type="EMBL" id="POY74644.1"/>
    </source>
</evidence>
<dbReference type="EMBL" id="PJQD01000023">
    <property type="protein sequence ID" value="POY74644.1"/>
    <property type="molecule type" value="Genomic_DNA"/>
</dbReference>
<dbReference type="InterPro" id="IPR032466">
    <property type="entry name" value="Metal_Hydrolase"/>
</dbReference>
<dbReference type="GO" id="GO:0016810">
    <property type="term" value="F:hydrolase activity, acting on carbon-nitrogen (but not peptide) bonds"/>
    <property type="evidence" value="ECO:0007669"/>
    <property type="project" value="InterPro"/>
</dbReference>
<dbReference type="Gene3D" id="2.30.40.10">
    <property type="entry name" value="Urease, subunit C, domain 1"/>
    <property type="match status" value="1"/>
</dbReference>
<dbReference type="InterPro" id="IPR033932">
    <property type="entry name" value="YtcJ-like"/>
</dbReference>